<reference evidence="2 3" key="1">
    <citation type="submission" date="2018-07" db="EMBL/GenBank/DDBJ databases">
        <title>Pedobacter sp. nov., isolated from soil.</title>
        <authorList>
            <person name="Zhou L.Y."/>
            <person name="Du Z.J."/>
        </authorList>
    </citation>
    <scope>NUCLEOTIDE SEQUENCE [LARGE SCALE GENOMIC DNA]</scope>
    <source>
        <strain evidence="2 3">JDX94</strain>
    </source>
</reference>
<accession>A0A369PU11</accession>
<gene>
    <name evidence="2" type="ORF">DU508_11005</name>
</gene>
<evidence type="ECO:0008006" key="4">
    <source>
        <dbReference type="Google" id="ProtNLM"/>
    </source>
</evidence>
<proteinExistence type="predicted"/>
<evidence type="ECO:0000256" key="1">
    <source>
        <dbReference type="SAM" id="SignalP"/>
    </source>
</evidence>
<dbReference type="Proteomes" id="UP000253961">
    <property type="component" value="Unassembled WGS sequence"/>
</dbReference>
<dbReference type="OrthoDB" id="9808953at2"/>
<dbReference type="CDD" id="cd12820">
    <property type="entry name" value="LbR_YadA-like"/>
    <property type="match status" value="2"/>
</dbReference>
<evidence type="ECO:0000313" key="2">
    <source>
        <dbReference type="EMBL" id="RDC56141.1"/>
    </source>
</evidence>
<dbReference type="Gene3D" id="2.150.10.10">
    <property type="entry name" value="Serralysin-like metalloprotease, C-terminal"/>
    <property type="match status" value="2"/>
</dbReference>
<feature type="signal peptide" evidence="1">
    <location>
        <begin position="1"/>
        <end position="20"/>
    </location>
</feature>
<organism evidence="2 3">
    <name type="scientific">Pedobacter chinensis</name>
    <dbReference type="NCBI Taxonomy" id="2282421"/>
    <lineage>
        <taxon>Bacteria</taxon>
        <taxon>Pseudomonadati</taxon>
        <taxon>Bacteroidota</taxon>
        <taxon>Sphingobacteriia</taxon>
        <taxon>Sphingobacteriales</taxon>
        <taxon>Sphingobacteriaceae</taxon>
        <taxon>Pedobacter</taxon>
    </lineage>
</organism>
<evidence type="ECO:0000313" key="3">
    <source>
        <dbReference type="Proteomes" id="UP000253961"/>
    </source>
</evidence>
<name>A0A369PU11_9SPHI</name>
<protein>
    <recommendedName>
        <fullName evidence="4">Peptidase S74 domain-containing protein</fullName>
    </recommendedName>
</protein>
<dbReference type="InterPro" id="IPR011049">
    <property type="entry name" value="Serralysin-like_metalloprot_C"/>
</dbReference>
<keyword evidence="1" id="KW-0732">Signal</keyword>
<feature type="chain" id="PRO_5016744092" description="Peptidase S74 domain-containing protein" evidence="1">
    <location>
        <begin position="21"/>
        <end position="1388"/>
    </location>
</feature>
<dbReference type="RefSeq" id="WP_115402872.1">
    <property type="nucleotide sequence ID" value="NZ_QPKV01000004.1"/>
</dbReference>
<dbReference type="EMBL" id="QPKV01000004">
    <property type="protein sequence ID" value="RDC56141.1"/>
    <property type="molecule type" value="Genomic_DNA"/>
</dbReference>
<sequence length="1388" mass="144028">MKNNIAFVMLCLGLGFGANAQTTGQKIGANPTIKEASALLELEANDKGILMPRVALTSTTVAAPVTAPADALTVFNTATTGDVIPGYYYWSAADVKWIRLTTPADYQEPWNVRLTNNKATLNTQNIYQEGNVAIGTTSANNLFNNKKLYVNGNFRAASATASPSGRFRGFDTQYFSGSTDRGIMLYNVPIHNADVIPAASSPVVEAINIADGYITQYTRKDNLHTALNLNNASLPNAAYFNLLSQNTLTDANSSYTQMDGSTVTGITLRQNKQNNKTTTINLDALKGFTYTYNDGVDVTKQANFVFPLNNGQPGQVLTTNGAVYSNMVPAVLSWQDAPVAIVAANNGLTKNITTSEIELGGGLNRATIITTDAANTLAIAGLQTGAATDKVVVADNTGILKTINQSALTIEPWQVQGTTDKATTNTQNIFQTGSVAIGKSEALAGIMLDVAGAVRGGVEHTGTAGTNSVAFGRLNIASGGNTAVFGYTNTASGGNAAAFGYTNTASGSNAAVFGSFNTASGTNETVLGRYNSITSNSTALLQVGMGVGSFARANALTILGGNSENLNRGFVGIGQSAQSPIARLDVRGAARFGTPHANEVSDITILGTNSFAAGTNNRVSGTNSAAFGTGNTVTSGDDGTSVAMGYQNIVSGLTSIALGSGNTASGGISTALGYLSTARGNVSTASGWKTIAPSNSETVIGKWNAITTGDAAETQPEDGLFQIGSGFSESSRSNALTILKNGRTAINVAGTEAAAKPTELLDLGGTATAGYGGLKIRNINSAAYTGNATTDKVVVADNTGILKTVAAATIAIEPLQIQGTTNKATANTDNVYQMGKVAINKNTSDYQLEVAGDFKANYAAGGGLHSGIITNLPGLGMPMNVSYLTNNTDILSATEASTTMLRPGMASLQSNNGTAGGNIAAYSSPTGGTAGFVANNAAGNISASIWGRSDGSDNHVTLSHKKQAAEGTNITIDKLAGVTFEFQKATDGSSEGNYVFPRSNGTANQVLATPGGTVAQLAWTDVSALAPEPWFNVATGTAATANTQNIYQNGKVGIGFTNPNYTLEVGNNLVNNGAYLSLSQDGTAANGQSAIILFSKRNGNTGITGAGNGNKAWKIVADADNHSNLNTKNKLIFENWDNGTRDALFAMIPAVSATELGKIGIGTATPTGKVHIKADVASDPLRLEGLQTGVVTDKIVVADVNGVLKTVDAASVASSLEPWQVQGGTTKATTNAQNIYQTGSVAVGASTIPSFSAGAATITPKFHVAGDVSTTGAFYTTTSVYADYVFEKYFDGSSKIDQNYTFKSLAEVNAFIKKHKHLPGVTPISDVNKTATGYSFDITKLSVQSLEKIEELYLHTIEQQNLIEKQQAEIQDMKTRLERLERLLLEKK</sequence>
<comment type="caution">
    <text evidence="2">The sequence shown here is derived from an EMBL/GenBank/DDBJ whole genome shotgun (WGS) entry which is preliminary data.</text>
</comment>
<keyword evidence="3" id="KW-1185">Reference proteome</keyword>